<name>A0A8H4U8R6_9HYPO</name>
<accession>A0A8H4U8R6</accession>
<protein>
    <submittedName>
        <fullName evidence="1">Uncharacterized protein</fullName>
    </submittedName>
</protein>
<dbReference type="AlphaFoldDB" id="A0A8H4U8R6"/>
<dbReference type="OrthoDB" id="10596480at2759"/>
<proteinExistence type="predicted"/>
<dbReference type="EMBL" id="JABEYC010000958">
    <property type="protein sequence ID" value="KAF4971650.1"/>
    <property type="molecule type" value="Genomic_DNA"/>
</dbReference>
<reference evidence="1" key="1">
    <citation type="journal article" date="2020" name="BMC Genomics">
        <title>Correction to: Identification and distribution of gene clusters required for synthesis of sphingolipid metabolism inhibitors in diverse species of the filamentous fungus Fusarium.</title>
        <authorList>
            <person name="Kim H.S."/>
            <person name="Lohmar J.M."/>
            <person name="Busman M."/>
            <person name="Brown D.W."/>
            <person name="Naumann T.A."/>
            <person name="Divon H.H."/>
            <person name="Lysoe E."/>
            <person name="Uhlig S."/>
            <person name="Proctor R.H."/>
        </authorList>
    </citation>
    <scope>NUCLEOTIDE SEQUENCE</scope>
    <source>
        <strain evidence="1">NRRL 22465</strain>
    </source>
</reference>
<dbReference type="Proteomes" id="UP000635477">
    <property type="component" value="Unassembled WGS sequence"/>
</dbReference>
<evidence type="ECO:0000313" key="2">
    <source>
        <dbReference type="Proteomes" id="UP000635477"/>
    </source>
</evidence>
<keyword evidence="2" id="KW-1185">Reference proteome</keyword>
<reference evidence="1" key="2">
    <citation type="submission" date="2020-05" db="EMBL/GenBank/DDBJ databases">
        <authorList>
            <person name="Kim H.-S."/>
            <person name="Proctor R.H."/>
            <person name="Brown D.W."/>
        </authorList>
    </citation>
    <scope>NUCLEOTIDE SEQUENCE</scope>
    <source>
        <strain evidence="1">NRRL 22465</strain>
    </source>
</reference>
<organism evidence="1 2">
    <name type="scientific">Fusarium zealandicum</name>
    <dbReference type="NCBI Taxonomy" id="1053134"/>
    <lineage>
        <taxon>Eukaryota</taxon>
        <taxon>Fungi</taxon>
        <taxon>Dikarya</taxon>
        <taxon>Ascomycota</taxon>
        <taxon>Pezizomycotina</taxon>
        <taxon>Sordariomycetes</taxon>
        <taxon>Hypocreomycetidae</taxon>
        <taxon>Hypocreales</taxon>
        <taxon>Nectriaceae</taxon>
        <taxon>Fusarium</taxon>
        <taxon>Fusarium staphyleae species complex</taxon>
    </lineage>
</organism>
<gene>
    <name evidence="1" type="ORF">FZEAL_9787</name>
</gene>
<comment type="caution">
    <text evidence="1">The sequence shown here is derived from an EMBL/GenBank/DDBJ whole genome shotgun (WGS) entry which is preliminary data.</text>
</comment>
<sequence length="187" mass="20289">MAECAALHAVAATYQLHQIYTGHDILIGWYEPFNYRWNAATALFGFALAYTEDSPLISTACEALARSIDVLERTGSFFGVAASAAMVIKKLFRKVDTLMRELETAQNGTGQASKGYFEGIPENSNPLSRPSWGVASSLVFPEALGTMGPSSEFEPFGFNYEMDSFTGMNGPILNGMADSDPCTGLHY</sequence>
<evidence type="ECO:0000313" key="1">
    <source>
        <dbReference type="EMBL" id="KAF4971650.1"/>
    </source>
</evidence>